<keyword evidence="6" id="KW-0226">DNA condensation</keyword>
<evidence type="ECO:0000313" key="11">
    <source>
        <dbReference type="Proteomes" id="UP000094565"/>
    </source>
</evidence>
<dbReference type="EMBL" id="CP014585">
    <property type="protein sequence ID" value="ANZ75547.1"/>
    <property type="molecule type" value="Genomic_DNA"/>
</dbReference>
<evidence type="ECO:0000259" key="9">
    <source>
        <dbReference type="Pfam" id="PF12719"/>
    </source>
</evidence>
<evidence type="ECO:0000256" key="7">
    <source>
        <dbReference type="ARBA" id="ARBA00023306"/>
    </source>
</evidence>
<dbReference type="Gene3D" id="1.25.10.10">
    <property type="entry name" value="Leucine-rich Repeat Variant"/>
    <property type="match status" value="1"/>
</dbReference>
<dbReference type="GO" id="GO:0000796">
    <property type="term" value="C:condensin complex"/>
    <property type="evidence" value="ECO:0007669"/>
    <property type="project" value="InterPro"/>
</dbReference>
<dbReference type="GO" id="GO:0007076">
    <property type="term" value="P:mitotic chromosome condensation"/>
    <property type="evidence" value="ECO:0007669"/>
    <property type="project" value="InterPro"/>
</dbReference>
<organism evidence="10 11">
    <name type="scientific">Komagataella pastoris</name>
    <name type="common">Yeast</name>
    <name type="synonym">Pichia pastoris</name>
    <dbReference type="NCBI Taxonomy" id="4922"/>
    <lineage>
        <taxon>Eukaryota</taxon>
        <taxon>Fungi</taxon>
        <taxon>Dikarya</taxon>
        <taxon>Ascomycota</taxon>
        <taxon>Saccharomycotina</taxon>
        <taxon>Pichiomycetes</taxon>
        <taxon>Pichiales</taxon>
        <taxon>Pichiaceae</taxon>
        <taxon>Komagataella</taxon>
    </lineage>
</organism>
<keyword evidence="4" id="KW-0132">Cell division</keyword>
<accession>A0A1B2JBX4</accession>
<dbReference type="Pfam" id="PF12719">
    <property type="entry name" value="Cnd3"/>
    <property type="match status" value="1"/>
</dbReference>
<gene>
    <name evidence="10" type="primary">YCG1</name>
    <name evidence="10" type="ORF">ATY40_BA7502532</name>
</gene>
<evidence type="ECO:0000256" key="5">
    <source>
        <dbReference type="ARBA" id="ARBA00022776"/>
    </source>
</evidence>
<dbReference type="PANTHER" id="PTHR14418">
    <property type="entry name" value="CONDENSIN COMPLEX SUBUNIT 3-RELATED"/>
    <property type="match status" value="1"/>
</dbReference>
<evidence type="ECO:0000256" key="1">
    <source>
        <dbReference type="ARBA" id="ARBA00004286"/>
    </source>
</evidence>
<keyword evidence="11" id="KW-1185">Reference proteome</keyword>
<comment type="similarity">
    <text evidence="2">Belongs to the CND3 (condensin subunit 3) family.</text>
</comment>
<dbReference type="AlphaFoldDB" id="A0A1B2JBX4"/>
<dbReference type="InterPro" id="IPR016024">
    <property type="entry name" value="ARM-type_fold"/>
</dbReference>
<reference evidence="10 11" key="1">
    <citation type="submission" date="2016-02" db="EMBL/GenBank/DDBJ databases">
        <title>Comparative genomic and transcriptomic foundation for Pichia pastoris.</title>
        <authorList>
            <person name="Love K.R."/>
            <person name="Shah K.A."/>
            <person name="Whittaker C.A."/>
            <person name="Wu J."/>
            <person name="Bartlett M.C."/>
            <person name="Ma D."/>
            <person name="Leeson R.L."/>
            <person name="Priest M."/>
            <person name="Young S.K."/>
            <person name="Love J.C."/>
        </authorList>
    </citation>
    <scope>NUCLEOTIDE SEQUENCE [LARGE SCALE GENOMIC DNA]</scope>
    <source>
        <strain evidence="10 11">ATCC 28485</strain>
    </source>
</reference>
<dbReference type="GO" id="GO:0051301">
    <property type="term" value="P:cell division"/>
    <property type="evidence" value="ECO:0007669"/>
    <property type="project" value="UniProtKB-KW"/>
</dbReference>
<evidence type="ECO:0000256" key="4">
    <source>
        <dbReference type="ARBA" id="ARBA00022618"/>
    </source>
</evidence>
<keyword evidence="5" id="KW-0498">Mitosis</keyword>
<evidence type="ECO:0000256" key="3">
    <source>
        <dbReference type="ARBA" id="ARBA00022454"/>
    </source>
</evidence>
<keyword evidence="7" id="KW-0131">Cell cycle</keyword>
<dbReference type="InterPro" id="IPR025977">
    <property type="entry name" value="Cnd3_C"/>
</dbReference>
<dbReference type="OrthoDB" id="27187at2759"/>
<dbReference type="Proteomes" id="UP000094565">
    <property type="component" value="Chromosome 2"/>
</dbReference>
<dbReference type="SUPFAM" id="SSF48371">
    <property type="entry name" value="ARM repeat"/>
    <property type="match status" value="1"/>
</dbReference>
<evidence type="ECO:0000313" key="10">
    <source>
        <dbReference type="EMBL" id="ANZ75547.1"/>
    </source>
</evidence>
<evidence type="ECO:0000256" key="6">
    <source>
        <dbReference type="ARBA" id="ARBA00023067"/>
    </source>
</evidence>
<name>A0A1B2JBX4_PICPA</name>
<dbReference type="InterPro" id="IPR027165">
    <property type="entry name" value="CND3"/>
</dbReference>
<feature type="domain" description="Nuclear condensin complex subunit 3 C-terminal" evidence="9">
    <location>
        <begin position="561"/>
        <end position="837"/>
    </location>
</feature>
<dbReference type="GO" id="GO:0000793">
    <property type="term" value="C:condensed chromosome"/>
    <property type="evidence" value="ECO:0007669"/>
    <property type="project" value="TreeGrafter"/>
</dbReference>
<dbReference type="InterPro" id="IPR011989">
    <property type="entry name" value="ARM-like"/>
</dbReference>
<evidence type="ECO:0000256" key="8">
    <source>
        <dbReference type="SAM" id="MobiDB-lite"/>
    </source>
</evidence>
<evidence type="ECO:0000256" key="2">
    <source>
        <dbReference type="ARBA" id="ARBA00006533"/>
    </source>
</evidence>
<comment type="subcellular location">
    <subcellularLocation>
        <location evidence="1">Chromosome</location>
    </subcellularLocation>
</comment>
<dbReference type="PANTHER" id="PTHR14418:SF5">
    <property type="entry name" value="CONDENSIN COMPLEX SUBUNIT 3"/>
    <property type="match status" value="1"/>
</dbReference>
<keyword evidence="3" id="KW-0158">Chromosome</keyword>
<protein>
    <submittedName>
        <fullName evidence="10">BA75_02532T0</fullName>
    </submittedName>
</protein>
<sequence length="908" mass="103074">MVTAAPTFKSIQKISEVEDITYALQQVFQSSQTSIATHRKQIVILKHIQVRAHELNLESWFNVTFCKLVNKVLIVKRTESVADRVIKLIAGFVLSVSDVLKESQAEDENANKELEVVFEEFIDHLVRHLMKGIDAKDKNVRYRVCQLLGLLMRSLNSIDEDLFELISDSMYQKLFDKEPTVRLQAVHAVACFQADENDNDQNLEEGLANTATERLVFVIQNDTNSEVRRAALLNLEKTPETFLYLLERARDVNPVNRRLVYSRIMKEIGDFRILEYSVREALLTYGLHDRDDSVQKACVQMLSYQWLDTLNGDILELIERLHVTESEIAEHAIKVVLKTRPEYITKMKMNIQVLESLTAESAFLFKVYFTYINEQNMIDKLEELPESLTFSRVLSKYFNARLKIMEGFNANTTEEQAIADLKEMNFVIDKLLEVSTDYDFSDEIGRRSLLQLLRSSLSSHNLQESSIKLVMRTLSKLSVNERDFCQMVAEIIDDLTSIETHQKTMVQNGDNQEDSKDASGDSFVSAVSDVDDEDMDPEATATKTKENETHTVSSEVMLYALQIAQGTLMVTHSNLNENISLMSLIDSLIHPAIKQSENVIRNLGLSCLGLCCLLDKQLAIDSLFLFGLCVTQGVDSIKLTGLKAIFDILSTHGISILDTEGGIDSLSIAKLFYKSLKDFKRPELQAISGEGLFKLFLADIITDDDLFETILLTYFNPSINENETLKQCISFGIPVYAYSSTVHQQRISRVVADTLKRTMKSYDELEDKSKAISLNTILQQLIHWTDPRNVIGISEEDISASGTHAEFASQLVQAMESMTDSKTFVKSCILALPRLHLTNTKEITLLKQAAQNLREIALTVEGEGLYKMDIPTVNAINKFYSFVDSLRDEKKEEEEQISEEHDFQSNVE</sequence>
<proteinExistence type="inferred from homology"/>
<feature type="region of interest" description="Disordered" evidence="8">
    <location>
        <begin position="506"/>
        <end position="549"/>
    </location>
</feature>